<dbReference type="Proteomes" id="UP000284842">
    <property type="component" value="Unassembled WGS sequence"/>
</dbReference>
<name>A0A409WXI6_9AGAR</name>
<dbReference type="GO" id="GO:0016592">
    <property type="term" value="C:mediator complex"/>
    <property type="evidence" value="ECO:0007669"/>
    <property type="project" value="InterPro"/>
</dbReference>
<keyword evidence="6 7" id="KW-0539">Nucleus</keyword>
<dbReference type="GO" id="GO:0003712">
    <property type="term" value="F:transcription coregulator activity"/>
    <property type="evidence" value="ECO:0007669"/>
    <property type="project" value="InterPro"/>
</dbReference>
<keyword evidence="3 7" id="KW-0805">Transcription regulation</keyword>
<evidence type="ECO:0000256" key="3">
    <source>
        <dbReference type="ARBA" id="ARBA00023015"/>
    </source>
</evidence>
<dbReference type="Pfam" id="PF07544">
    <property type="entry name" value="Med9"/>
    <property type="match status" value="1"/>
</dbReference>
<dbReference type="InterPro" id="IPR011425">
    <property type="entry name" value="Med9"/>
</dbReference>
<evidence type="ECO:0000256" key="1">
    <source>
        <dbReference type="ARBA" id="ARBA00004123"/>
    </source>
</evidence>
<evidence type="ECO:0000313" key="8">
    <source>
        <dbReference type="EMBL" id="PPQ83186.1"/>
    </source>
</evidence>
<evidence type="ECO:0000256" key="7">
    <source>
        <dbReference type="RuleBase" id="RU364145"/>
    </source>
</evidence>
<reference evidence="8 9" key="1">
    <citation type="journal article" date="2018" name="Evol. Lett.">
        <title>Horizontal gene cluster transfer increased hallucinogenic mushroom diversity.</title>
        <authorList>
            <person name="Reynolds H.T."/>
            <person name="Vijayakumar V."/>
            <person name="Gluck-Thaler E."/>
            <person name="Korotkin H.B."/>
            <person name="Matheny P.B."/>
            <person name="Slot J.C."/>
        </authorList>
    </citation>
    <scope>NUCLEOTIDE SEQUENCE [LARGE SCALE GENOMIC DNA]</scope>
    <source>
        <strain evidence="8 9">2629</strain>
    </source>
</reference>
<accession>A0A409WXI6</accession>
<comment type="function">
    <text evidence="7">Component of the Mediator complex, a coactivator involved in the regulated transcription of nearly all RNA polymerase II-dependent genes. Mediator functions as a bridge to convey information from gene-specific regulatory proteins to the basal RNA polymerase II transcription machinery. Mediator is recruited to promoters by direct interactions with regulatory proteins and serves as a scaffold for the assembly of a functional preinitiation complex with RNA polymerase II and the general transcription factors.</text>
</comment>
<dbReference type="InParanoid" id="A0A409WXI6"/>
<dbReference type="EMBL" id="NHTK01005055">
    <property type="protein sequence ID" value="PPQ83186.1"/>
    <property type="molecule type" value="Genomic_DNA"/>
</dbReference>
<evidence type="ECO:0000256" key="4">
    <source>
        <dbReference type="ARBA" id="ARBA00023159"/>
    </source>
</evidence>
<protein>
    <recommendedName>
        <fullName evidence="7">Mediator of RNA polymerase II transcription subunit 9</fullName>
    </recommendedName>
    <alternativeName>
        <fullName evidence="7">Mediator complex subunit 9</fullName>
    </alternativeName>
</protein>
<comment type="caution">
    <text evidence="8">The sequence shown here is derived from an EMBL/GenBank/DDBJ whole genome shotgun (WGS) entry which is preliminary data.</text>
</comment>
<keyword evidence="5 7" id="KW-0804">Transcription</keyword>
<sequence length="124" mass="13726">MSSTSTTLPIALYESLLAKLIAIIELTQQPGGVSNAQGRQRLLQATNEFKNAITQAKDYAVNLPGGELVIEEQDQVIAMLETLKERKRAQLAEFAARKVFVPQYSQDLKMEIDSMASTPFHSND</sequence>
<dbReference type="GO" id="GO:0006357">
    <property type="term" value="P:regulation of transcription by RNA polymerase II"/>
    <property type="evidence" value="ECO:0007669"/>
    <property type="project" value="InterPro"/>
</dbReference>
<comment type="subunit">
    <text evidence="7">Component of the Mediator complex.</text>
</comment>
<keyword evidence="9" id="KW-1185">Reference proteome</keyword>
<dbReference type="OrthoDB" id="2563275at2759"/>
<keyword evidence="4 7" id="KW-0010">Activator</keyword>
<evidence type="ECO:0000256" key="6">
    <source>
        <dbReference type="ARBA" id="ARBA00023242"/>
    </source>
</evidence>
<evidence type="ECO:0000313" key="9">
    <source>
        <dbReference type="Proteomes" id="UP000284842"/>
    </source>
</evidence>
<comment type="similarity">
    <text evidence="2 7">Belongs to the Mediator complex subunit 9 family.</text>
</comment>
<gene>
    <name evidence="7" type="primary">MED9</name>
    <name evidence="8" type="ORF">CVT24_002258</name>
</gene>
<proteinExistence type="inferred from homology"/>
<evidence type="ECO:0000256" key="2">
    <source>
        <dbReference type="ARBA" id="ARBA00008089"/>
    </source>
</evidence>
<evidence type="ECO:0000256" key="5">
    <source>
        <dbReference type="ARBA" id="ARBA00023163"/>
    </source>
</evidence>
<comment type="subcellular location">
    <subcellularLocation>
        <location evidence="1 7">Nucleus</location>
    </subcellularLocation>
</comment>
<dbReference type="AlphaFoldDB" id="A0A409WXI6"/>
<organism evidence="8 9">
    <name type="scientific">Panaeolus cyanescens</name>
    <dbReference type="NCBI Taxonomy" id="181874"/>
    <lineage>
        <taxon>Eukaryota</taxon>
        <taxon>Fungi</taxon>
        <taxon>Dikarya</taxon>
        <taxon>Basidiomycota</taxon>
        <taxon>Agaricomycotina</taxon>
        <taxon>Agaricomycetes</taxon>
        <taxon>Agaricomycetidae</taxon>
        <taxon>Agaricales</taxon>
        <taxon>Agaricineae</taxon>
        <taxon>Galeropsidaceae</taxon>
        <taxon>Panaeolus</taxon>
    </lineage>
</organism>